<dbReference type="InterPro" id="IPR004670">
    <property type="entry name" value="NhaA"/>
</dbReference>
<dbReference type="eggNOG" id="COG3004">
    <property type="taxonomic scope" value="Bacteria"/>
</dbReference>
<keyword evidence="8" id="KW-1185">Reference proteome</keyword>
<keyword evidence="6" id="KW-0739">Sodium transport</keyword>
<comment type="subcellular location">
    <subcellularLocation>
        <location evidence="1">Cell inner membrane</location>
        <topology evidence="1">Multi-pass membrane protein</topology>
    </subcellularLocation>
    <subcellularLocation>
        <location evidence="6">Cell membrane</location>
        <topology evidence="6">Multi-pass membrane protein</topology>
    </subcellularLocation>
</comment>
<dbReference type="PATRIC" id="fig|641526.4.peg.160"/>
<dbReference type="GO" id="GO:0006885">
    <property type="term" value="P:regulation of pH"/>
    <property type="evidence" value="ECO:0007669"/>
    <property type="project" value="UniProtKB-UniRule"/>
</dbReference>
<feature type="transmembrane region" description="Helical" evidence="6">
    <location>
        <begin position="333"/>
        <end position="357"/>
    </location>
</feature>
<comment type="similarity">
    <text evidence="6">Belongs to the NhaA Na(+)/H(+) (TC 2.A.33) antiporter family.</text>
</comment>
<dbReference type="Gene3D" id="1.20.1530.10">
    <property type="entry name" value="Na+/H+ antiporter like domain"/>
    <property type="match status" value="1"/>
</dbReference>
<dbReference type="Proteomes" id="UP000014962">
    <property type="component" value="Unassembled WGS sequence"/>
</dbReference>
<accession>S7VXE4</accession>
<feature type="transmembrane region" description="Helical" evidence="6">
    <location>
        <begin position="103"/>
        <end position="120"/>
    </location>
</feature>
<sequence length="436" mass="48187">MIKRVFLTPFQKFVKIESFSGILLLLATILALVWANSPWGDIYREIWQYDIGIVTDTFEFKKPLILWINDGLMAIFFFLIGLEIKRELLIGELNSPKKIAFPLVGAIGGMLVPVILFLVLNQNPDTTKGWGIPMATDIAFSLAILNVLGNRVPLSLKVFLTAFAIVDDIGAVLVIALFYSGSINITLLLVAVAMLAFLYFLSYKGFYSRFLVFFLGVVIWFLFLKAGIHPTVAGILLAFSVPIRQKIDTSTFLEQLENVYNDIKTASVLKKPILSTEQILHIDDLGDWSSKFQSPLQHLEHNLHGWVAYFIIPIFALANAGVLISGTENLEMALVTNIIICLILGKGIGISLIVFLAKKIKLIEVPSEISFKQILGVSFIAGIGFTMAIFIASLAFASTPEFIDSAKIGILIGSFISAIIGYLILRSTSMKVQVEE</sequence>
<dbReference type="NCBIfam" id="TIGR00773">
    <property type="entry name" value="NhaA"/>
    <property type="match status" value="1"/>
</dbReference>
<dbReference type="PANTHER" id="PTHR30341:SF0">
    <property type="entry name" value="NA(+)_H(+) ANTIPORTER NHAA"/>
    <property type="match status" value="1"/>
</dbReference>
<feature type="transmembrane region" description="Helical" evidence="6">
    <location>
        <begin position="210"/>
        <end position="228"/>
    </location>
</feature>
<keyword evidence="6" id="KW-0050">Antiport</keyword>
<reference evidence="7 8" key="1">
    <citation type="journal article" date="2013" name="Genome Announc.">
        <title>Draft Genome Sequence of Winogradskyella psychrotolerans RS-3T, Isolated from the Marine Transect of Kongsfjorden, Ny-Alesund, Svalbard, Arctic Ocean.</title>
        <authorList>
            <person name="Kumar Pinnaka A."/>
            <person name="Ara S."/>
            <person name="Singh A."/>
            <person name="Shivaji S."/>
        </authorList>
    </citation>
    <scope>NUCLEOTIDE SEQUENCE [LARGE SCALE GENOMIC DNA]</scope>
    <source>
        <strain evidence="7 8">RS-3</strain>
    </source>
</reference>
<proteinExistence type="inferred from homology"/>
<keyword evidence="6" id="KW-0915">Sodium</keyword>
<dbReference type="RefSeq" id="WP_020895761.1">
    <property type="nucleotide sequence ID" value="NZ_ATMR01000007.1"/>
</dbReference>
<organism evidence="7 8">
    <name type="scientific">Winogradskyella psychrotolerans RS-3</name>
    <dbReference type="NCBI Taxonomy" id="641526"/>
    <lineage>
        <taxon>Bacteria</taxon>
        <taxon>Pseudomonadati</taxon>
        <taxon>Bacteroidota</taxon>
        <taxon>Flavobacteriia</taxon>
        <taxon>Flavobacteriales</taxon>
        <taxon>Flavobacteriaceae</taxon>
        <taxon>Winogradskyella</taxon>
    </lineage>
</organism>
<comment type="caution">
    <text evidence="7">The sequence shown here is derived from an EMBL/GenBank/DDBJ whole genome shotgun (WGS) entry which is preliminary data.</text>
</comment>
<protein>
    <recommendedName>
        <fullName evidence="6">Na(+)/H(+) antiporter NhaA</fullName>
    </recommendedName>
    <alternativeName>
        <fullName evidence="6">Sodium/proton antiporter NhaA</fullName>
    </alternativeName>
</protein>
<name>S7VXE4_9FLAO</name>
<keyword evidence="5 6" id="KW-0472">Membrane</keyword>
<dbReference type="GO" id="GO:0015385">
    <property type="term" value="F:sodium:proton antiporter activity"/>
    <property type="evidence" value="ECO:0007669"/>
    <property type="project" value="UniProtKB-UniRule"/>
</dbReference>
<keyword evidence="2 6" id="KW-1003">Cell membrane</keyword>
<dbReference type="AlphaFoldDB" id="S7VXE4"/>
<comment type="function">
    <text evidence="6">Na(+)/H(+) antiporter that extrudes sodium in exchange for external protons.</text>
</comment>
<evidence type="ECO:0000256" key="1">
    <source>
        <dbReference type="ARBA" id="ARBA00004429"/>
    </source>
</evidence>
<evidence type="ECO:0000256" key="3">
    <source>
        <dbReference type="ARBA" id="ARBA00022692"/>
    </source>
</evidence>
<dbReference type="EMBL" id="ATMR01000007">
    <property type="protein sequence ID" value="EPR74796.1"/>
    <property type="molecule type" value="Genomic_DNA"/>
</dbReference>
<keyword evidence="3 6" id="KW-0812">Transmembrane</keyword>
<keyword evidence="4 6" id="KW-1133">Transmembrane helix</keyword>
<feature type="transmembrane region" description="Helical" evidence="6">
    <location>
        <begin position="306"/>
        <end position="326"/>
    </location>
</feature>
<keyword evidence="6" id="KW-0813">Transport</keyword>
<feature type="transmembrane region" description="Helical" evidence="6">
    <location>
        <begin position="64"/>
        <end position="82"/>
    </location>
</feature>
<dbReference type="InterPro" id="IPR023171">
    <property type="entry name" value="Na/H_antiporter_dom_sf"/>
</dbReference>
<keyword evidence="6" id="KW-0406">Ion transport</keyword>
<dbReference type="GO" id="GO:0005886">
    <property type="term" value="C:plasma membrane"/>
    <property type="evidence" value="ECO:0007669"/>
    <property type="project" value="UniProtKB-SubCell"/>
</dbReference>
<dbReference type="STRING" id="641526.ADIWIN_0160"/>
<evidence type="ECO:0000313" key="8">
    <source>
        <dbReference type="Proteomes" id="UP000014962"/>
    </source>
</evidence>
<dbReference type="HAMAP" id="MF_01844">
    <property type="entry name" value="NhaA"/>
    <property type="match status" value="1"/>
</dbReference>
<evidence type="ECO:0000313" key="7">
    <source>
        <dbReference type="EMBL" id="EPR74796.1"/>
    </source>
</evidence>
<evidence type="ECO:0000256" key="5">
    <source>
        <dbReference type="ARBA" id="ARBA00023136"/>
    </source>
</evidence>
<feature type="transmembrane region" description="Helical" evidence="6">
    <location>
        <begin position="185"/>
        <end position="203"/>
    </location>
</feature>
<comment type="catalytic activity">
    <reaction evidence="6">
        <text>Na(+)(in) + 2 H(+)(out) = Na(+)(out) + 2 H(+)(in)</text>
        <dbReference type="Rhea" id="RHEA:29251"/>
        <dbReference type="ChEBI" id="CHEBI:15378"/>
        <dbReference type="ChEBI" id="CHEBI:29101"/>
    </reaction>
</comment>
<dbReference type="PANTHER" id="PTHR30341">
    <property type="entry name" value="SODIUM ION/PROTON ANTIPORTER NHAA-RELATED"/>
    <property type="match status" value="1"/>
</dbReference>
<feature type="transmembrane region" description="Helical" evidence="6">
    <location>
        <begin position="377"/>
        <end position="396"/>
    </location>
</feature>
<dbReference type="Pfam" id="PF06965">
    <property type="entry name" value="Na_H_antiport_1"/>
    <property type="match status" value="1"/>
</dbReference>
<feature type="transmembrane region" description="Helical" evidence="6">
    <location>
        <begin position="158"/>
        <end position="179"/>
    </location>
</feature>
<dbReference type="OrthoDB" id="9808135at2"/>
<feature type="transmembrane region" description="Helical" evidence="6">
    <location>
        <begin position="408"/>
        <end position="425"/>
    </location>
</feature>
<evidence type="ECO:0000256" key="6">
    <source>
        <dbReference type="HAMAP-Rule" id="MF_01844"/>
    </source>
</evidence>
<gene>
    <name evidence="6" type="primary">nhaA</name>
    <name evidence="7" type="ORF">ADIWIN_0160</name>
</gene>
<evidence type="ECO:0000256" key="4">
    <source>
        <dbReference type="ARBA" id="ARBA00022989"/>
    </source>
</evidence>
<evidence type="ECO:0000256" key="2">
    <source>
        <dbReference type="ARBA" id="ARBA00022475"/>
    </source>
</evidence>